<keyword evidence="6" id="KW-0813">Transport</keyword>
<comment type="caution">
    <text evidence="8">The sequence shown here is derived from an EMBL/GenBank/DDBJ whole genome shotgun (WGS) entry which is preliminary data.</text>
</comment>
<evidence type="ECO:0000256" key="1">
    <source>
        <dbReference type="ARBA" id="ARBA00004141"/>
    </source>
</evidence>
<feature type="transmembrane region" description="Helical" evidence="6">
    <location>
        <begin position="184"/>
        <end position="203"/>
    </location>
</feature>
<gene>
    <name evidence="8" type="ORF">GCM10009754_68100</name>
</gene>
<feature type="transmembrane region" description="Helical" evidence="6">
    <location>
        <begin position="74"/>
        <end position="95"/>
    </location>
</feature>
<accession>A0ABN2S7C6</accession>
<dbReference type="PANTHER" id="PTHR43229:SF2">
    <property type="entry name" value="NODULATION PROTEIN J"/>
    <property type="match status" value="1"/>
</dbReference>
<evidence type="ECO:0000256" key="5">
    <source>
        <dbReference type="ARBA" id="ARBA00023251"/>
    </source>
</evidence>
<comment type="similarity">
    <text evidence="6">Belongs to the ABC-2 integral membrane protein family.</text>
</comment>
<evidence type="ECO:0000256" key="2">
    <source>
        <dbReference type="ARBA" id="ARBA00022692"/>
    </source>
</evidence>
<dbReference type="PROSITE" id="PS51012">
    <property type="entry name" value="ABC_TM2"/>
    <property type="match status" value="1"/>
</dbReference>
<keyword evidence="4 6" id="KW-0472">Membrane</keyword>
<evidence type="ECO:0000259" key="7">
    <source>
        <dbReference type="PROSITE" id="PS51012"/>
    </source>
</evidence>
<proteinExistence type="inferred from homology"/>
<keyword evidence="3 6" id="KW-1133">Transmembrane helix</keyword>
<comment type="subcellular location">
    <subcellularLocation>
        <location evidence="6">Cell membrane</location>
        <topology evidence="6">Multi-pass membrane protein</topology>
    </subcellularLocation>
    <subcellularLocation>
        <location evidence="1">Membrane</location>
        <topology evidence="1">Multi-pass membrane protein</topology>
    </subcellularLocation>
</comment>
<dbReference type="EMBL" id="BAAANN010000034">
    <property type="protein sequence ID" value="GAA1981653.1"/>
    <property type="molecule type" value="Genomic_DNA"/>
</dbReference>
<evidence type="ECO:0000256" key="4">
    <source>
        <dbReference type="ARBA" id="ARBA00023136"/>
    </source>
</evidence>
<feature type="domain" description="ABC transmembrane type-2" evidence="7">
    <location>
        <begin position="39"/>
        <end position="272"/>
    </location>
</feature>
<dbReference type="InterPro" id="IPR013525">
    <property type="entry name" value="ABC2_TM"/>
</dbReference>
<protein>
    <recommendedName>
        <fullName evidence="6">Transport permease protein</fullName>
    </recommendedName>
</protein>
<feature type="transmembrane region" description="Helical" evidence="6">
    <location>
        <begin position="246"/>
        <end position="264"/>
    </location>
</feature>
<dbReference type="InterPro" id="IPR047817">
    <property type="entry name" value="ABC2_TM_bact-type"/>
</dbReference>
<dbReference type="InterPro" id="IPR000412">
    <property type="entry name" value="ABC_2_transport"/>
</dbReference>
<keyword evidence="2 6" id="KW-0812">Transmembrane</keyword>
<dbReference type="PIRSF" id="PIRSF006648">
    <property type="entry name" value="DrrB"/>
    <property type="match status" value="1"/>
</dbReference>
<organism evidence="8 9">
    <name type="scientific">Amycolatopsis minnesotensis</name>
    <dbReference type="NCBI Taxonomy" id="337894"/>
    <lineage>
        <taxon>Bacteria</taxon>
        <taxon>Bacillati</taxon>
        <taxon>Actinomycetota</taxon>
        <taxon>Actinomycetes</taxon>
        <taxon>Pseudonocardiales</taxon>
        <taxon>Pseudonocardiaceae</taxon>
        <taxon>Amycolatopsis</taxon>
    </lineage>
</organism>
<feature type="transmembrane region" description="Helical" evidence="6">
    <location>
        <begin position="149"/>
        <end position="177"/>
    </location>
</feature>
<dbReference type="Proteomes" id="UP001501116">
    <property type="component" value="Unassembled WGS sequence"/>
</dbReference>
<feature type="transmembrane region" description="Helical" evidence="6">
    <location>
        <begin position="39"/>
        <end position="62"/>
    </location>
</feature>
<dbReference type="InterPro" id="IPR051784">
    <property type="entry name" value="Nod_factor_ABC_transporter"/>
</dbReference>
<evidence type="ECO:0000313" key="9">
    <source>
        <dbReference type="Proteomes" id="UP001501116"/>
    </source>
</evidence>
<keyword evidence="9" id="KW-1185">Reference proteome</keyword>
<dbReference type="RefSeq" id="WP_344428587.1">
    <property type="nucleotide sequence ID" value="NZ_BAAANN010000034.1"/>
</dbReference>
<feature type="transmembrane region" description="Helical" evidence="6">
    <location>
        <begin position="115"/>
        <end position="143"/>
    </location>
</feature>
<reference evidence="8 9" key="1">
    <citation type="journal article" date="2019" name="Int. J. Syst. Evol. Microbiol.">
        <title>The Global Catalogue of Microorganisms (GCM) 10K type strain sequencing project: providing services to taxonomists for standard genome sequencing and annotation.</title>
        <authorList>
            <consortium name="The Broad Institute Genomics Platform"/>
            <consortium name="The Broad Institute Genome Sequencing Center for Infectious Disease"/>
            <person name="Wu L."/>
            <person name="Ma J."/>
        </authorList>
    </citation>
    <scope>NUCLEOTIDE SEQUENCE [LARGE SCALE GENOMIC DNA]</scope>
    <source>
        <strain evidence="8 9">JCM 14545</strain>
    </source>
</reference>
<dbReference type="PANTHER" id="PTHR43229">
    <property type="entry name" value="NODULATION PROTEIN J"/>
    <property type="match status" value="1"/>
</dbReference>
<evidence type="ECO:0000256" key="3">
    <source>
        <dbReference type="ARBA" id="ARBA00022989"/>
    </source>
</evidence>
<evidence type="ECO:0000313" key="8">
    <source>
        <dbReference type="EMBL" id="GAA1981653.1"/>
    </source>
</evidence>
<keyword evidence="5" id="KW-0046">Antibiotic resistance</keyword>
<name>A0ABN2S7C6_9PSEU</name>
<evidence type="ECO:0000256" key="6">
    <source>
        <dbReference type="RuleBase" id="RU361157"/>
    </source>
</evidence>
<sequence>MTTASTAFEDGLADRFRHAVADTWTITLRALHHWRNRPGVMIFGWLFPVLLMALFIGLLGGALGATTGGDYVDFVLPGAFAMAMFFGLDGTMSAVSSDASKGVTDRFRSLPMSGVAVVAGRCAADMINSVLGLAVVVLAGLAFGWRPDAALPAIAAAFGVLLLLRFAMLWIGVFIGLKARNQETVTAVQVAIWPLLFLSSVFVDTATMPRWLGTIAEYNPLSTTTTAVRELLGNPAAGGSFAVDNAILLAVAAPVLLVAVFLPLSASGYRHLRR</sequence>
<dbReference type="Pfam" id="PF01061">
    <property type="entry name" value="ABC2_membrane"/>
    <property type="match status" value="1"/>
</dbReference>
<keyword evidence="6" id="KW-1003">Cell membrane</keyword>